<evidence type="ECO:0000313" key="8">
    <source>
        <dbReference type="Proteomes" id="UP000064967"/>
    </source>
</evidence>
<dbReference type="SUPFAM" id="SSF102114">
    <property type="entry name" value="Radical SAM enzymes"/>
    <property type="match status" value="1"/>
</dbReference>
<keyword evidence="8" id="KW-1185">Reference proteome</keyword>
<dbReference type="PROSITE" id="PS51918">
    <property type="entry name" value="RADICAL_SAM"/>
    <property type="match status" value="1"/>
</dbReference>
<evidence type="ECO:0000256" key="3">
    <source>
        <dbReference type="ARBA" id="ARBA00022723"/>
    </source>
</evidence>
<dbReference type="SFLD" id="SFLDS00029">
    <property type="entry name" value="Radical_SAM"/>
    <property type="match status" value="1"/>
</dbReference>
<dbReference type="EMBL" id="CP012333">
    <property type="protein sequence ID" value="AKV02060.1"/>
    <property type="molecule type" value="Genomic_DNA"/>
</dbReference>
<evidence type="ECO:0000256" key="4">
    <source>
        <dbReference type="ARBA" id="ARBA00023004"/>
    </source>
</evidence>
<dbReference type="NCBIfam" id="TIGR04085">
    <property type="entry name" value="rSAM_more_4Fe4S"/>
    <property type="match status" value="1"/>
</dbReference>
<dbReference type="InterPro" id="IPR007197">
    <property type="entry name" value="rSAM"/>
</dbReference>
<gene>
    <name evidence="7" type="ORF">AKJ09_08723</name>
</gene>
<keyword evidence="5" id="KW-0411">Iron-sulfur</keyword>
<feature type="domain" description="Radical SAM core" evidence="6">
    <location>
        <begin position="57"/>
        <end position="258"/>
    </location>
</feature>
<evidence type="ECO:0000313" key="7">
    <source>
        <dbReference type="EMBL" id="AKV02060.1"/>
    </source>
</evidence>
<name>A0A0K1Q9G4_9BACT</name>
<dbReference type="Proteomes" id="UP000064967">
    <property type="component" value="Chromosome"/>
</dbReference>
<dbReference type="PATRIC" id="fig|1391654.3.peg.8834"/>
<evidence type="ECO:0000256" key="2">
    <source>
        <dbReference type="ARBA" id="ARBA00022691"/>
    </source>
</evidence>
<dbReference type="InterPro" id="IPR050377">
    <property type="entry name" value="Radical_SAM_PqqE_MftC-like"/>
</dbReference>
<keyword evidence="7" id="KW-0456">Lyase</keyword>
<evidence type="ECO:0000259" key="6">
    <source>
        <dbReference type="PROSITE" id="PS51918"/>
    </source>
</evidence>
<dbReference type="GO" id="GO:0046872">
    <property type="term" value="F:metal ion binding"/>
    <property type="evidence" value="ECO:0007669"/>
    <property type="project" value="UniProtKB-KW"/>
</dbReference>
<proteinExistence type="predicted"/>
<dbReference type="InterPro" id="IPR058240">
    <property type="entry name" value="rSAM_sf"/>
</dbReference>
<dbReference type="GO" id="GO:0051536">
    <property type="term" value="F:iron-sulfur cluster binding"/>
    <property type="evidence" value="ECO:0007669"/>
    <property type="project" value="UniProtKB-KW"/>
</dbReference>
<dbReference type="Pfam" id="PF04055">
    <property type="entry name" value="Radical_SAM"/>
    <property type="match status" value="1"/>
</dbReference>
<keyword evidence="2" id="KW-0949">S-adenosyl-L-methionine</keyword>
<keyword evidence="4" id="KW-0408">Iron</keyword>
<dbReference type="PANTHER" id="PTHR11228">
    <property type="entry name" value="RADICAL SAM DOMAIN PROTEIN"/>
    <property type="match status" value="1"/>
</dbReference>
<dbReference type="STRING" id="1391654.AKJ09_08723"/>
<dbReference type="CDD" id="cd01335">
    <property type="entry name" value="Radical_SAM"/>
    <property type="match status" value="1"/>
</dbReference>
<dbReference type="SFLD" id="SFLDG01386">
    <property type="entry name" value="main_SPASM_domain-containing"/>
    <property type="match status" value="1"/>
</dbReference>
<dbReference type="InterPro" id="IPR023885">
    <property type="entry name" value="4Fe4S-binding_SPASM_dom"/>
</dbReference>
<dbReference type="SMART" id="SM00729">
    <property type="entry name" value="Elp3"/>
    <property type="match status" value="1"/>
</dbReference>
<reference evidence="7 8" key="1">
    <citation type="submission" date="2015-08" db="EMBL/GenBank/DDBJ databases">
        <authorList>
            <person name="Babu N.S."/>
            <person name="Beckwith C.J."/>
            <person name="Beseler K.G."/>
            <person name="Brison A."/>
            <person name="Carone J.V."/>
            <person name="Caskin T.P."/>
            <person name="Diamond M."/>
            <person name="Durham M.E."/>
            <person name="Foxe J.M."/>
            <person name="Go M."/>
            <person name="Henderson B.A."/>
            <person name="Jones I.B."/>
            <person name="McGettigan J.A."/>
            <person name="Micheletti S.J."/>
            <person name="Nasrallah M.E."/>
            <person name="Ortiz D."/>
            <person name="Piller C.R."/>
            <person name="Privatt S.R."/>
            <person name="Schneider S.L."/>
            <person name="Sharp S."/>
            <person name="Smith T.C."/>
            <person name="Stanton J.D."/>
            <person name="Ullery H.E."/>
            <person name="Wilson R.J."/>
            <person name="Serrano M.G."/>
            <person name="Buck G."/>
            <person name="Lee V."/>
            <person name="Wang Y."/>
            <person name="Carvalho R."/>
            <person name="Voegtly L."/>
            <person name="Shi R."/>
            <person name="Duckworth R."/>
            <person name="Johnson A."/>
            <person name="Loviza R."/>
            <person name="Walstead R."/>
            <person name="Shah Z."/>
            <person name="Kiflezghi M."/>
            <person name="Wade K."/>
            <person name="Ball S.L."/>
            <person name="Bradley K.W."/>
            <person name="Asai D.J."/>
            <person name="Bowman C.A."/>
            <person name="Russell D.A."/>
            <person name="Pope W.H."/>
            <person name="Jacobs-Sera D."/>
            <person name="Hendrix R.W."/>
            <person name="Hatfull G.F."/>
        </authorList>
    </citation>
    <scope>NUCLEOTIDE SEQUENCE [LARGE SCALE GENOMIC DNA]</scope>
    <source>
        <strain evidence="7 8">DSM 27648</strain>
    </source>
</reference>
<dbReference type="InterPro" id="IPR013785">
    <property type="entry name" value="Aldolase_TIM"/>
</dbReference>
<keyword evidence="7" id="KW-0670">Pyruvate</keyword>
<dbReference type="AlphaFoldDB" id="A0A0K1Q9G4"/>
<organism evidence="7 8">
    <name type="scientific">Labilithrix luteola</name>
    <dbReference type="NCBI Taxonomy" id="1391654"/>
    <lineage>
        <taxon>Bacteria</taxon>
        <taxon>Pseudomonadati</taxon>
        <taxon>Myxococcota</taxon>
        <taxon>Polyangia</taxon>
        <taxon>Polyangiales</taxon>
        <taxon>Labilitrichaceae</taxon>
        <taxon>Labilithrix</taxon>
    </lineage>
</organism>
<evidence type="ECO:0000256" key="1">
    <source>
        <dbReference type="ARBA" id="ARBA00001966"/>
    </source>
</evidence>
<protein>
    <submittedName>
        <fullName evidence="7">Radical SAM, Pyruvate-formate lyase-activating enzyme like protein</fullName>
    </submittedName>
</protein>
<comment type="cofactor">
    <cofactor evidence="1">
        <name>[4Fe-4S] cluster</name>
        <dbReference type="ChEBI" id="CHEBI:49883"/>
    </cofactor>
</comment>
<dbReference type="SFLD" id="SFLDG01067">
    <property type="entry name" value="SPASM/twitch_domain_containing"/>
    <property type="match status" value="1"/>
</dbReference>
<sequence length="440" mass="48503">MELVACSDPTVSIRDPLLAAERAELLRAKRPRVGLPTISKPRRPLPVLSEPRQRDRSIRPRHAVWEITLRCDQACRHCGSRAGVERPNELTTEECLDLVRQIAELGVMEVTLIGGEAYLRPDFVQIVRAIRSHGMHCTMTTGGRGLSPTLAREAAAAGLGSASVSIDGAEETHDRLRGAKGSHRDAIAAMRALREAGVRLTVNTQINRLSLVDLPSILEMLVREGAEAWQIMLTVAMGRAADEPDVLLQPYDLLDLFPLLDTLAARCEEHGVRLYPGNNLGYFGPYESRLRGTLPRGHGTSCSAGRGTLGIESDGLVKGCPSLPSEQWGGGTVRDHSLVDLWERASALRYTRDRTVEDLTGFCRTCYYADICRAGCTWTTSVLFGRPGDNPYCHHRALERDREGLRERLVRRQPAPGEPFDHGIFELIVEPVPGEKEANS</sequence>
<dbReference type="Gene3D" id="3.20.20.70">
    <property type="entry name" value="Aldolase class I"/>
    <property type="match status" value="1"/>
</dbReference>
<dbReference type="Pfam" id="PF13186">
    <property type="entry name" value="SPASM"/>
    <property type="match status" value="1"/>
</dbReference>
<dbReference type="PANTHER" id="PTHR11228:SF7">
    <property type="entry name" value="PQQA PEPTIDE CYCLASE"/>
    <property type="match status" value="1"/>
</dbReference>
<dbReference type="GO" id="GO:0016829">
    <property type="term" value="F:lyase activity"/>
    <property type="evidence" value="ECO:0007669"/>
    <property type="project" value="UniProtKB-KW"/>
</dbReference>
<dbReference type="KEGG" id="llu:AKJ09_08723"/>
<evidence type="ECO:0000256" key="5">
    <source>
        <dbReference type="ARBA" id="ARBA00023014"/>
    </source>
</evidence>
<accession>A0A0K1Q9G4</accession>
<dbReference type="InterPro" id="IPR006638">
    <property type="entry name" value="Elp3/MiaA/NifB-like_rSAM"/>
</dbReference>
<keyword evidence="3" id="KW-0479">Metal-binding</keyword>